<comment type="caution">
    <text evidence="5">The sequence shown here is derived from an EMBL/GenBank/DDBJ whole genome shotgun (WGS) entry which is preliminary data.</text>
</comment>
<comment type="subcellular location">
    <subcellularLocation>
        <location evidence="1">Nucleus</location>
    </subcellularLocation>
</comment>
<feature type="domain" description="Zn(2)-C6 fungal-type" evidence="4">
    <location>
        <begin position="27"/>
        <end position="57"/>
    </location>
</feature>
<dbReference type="PROSITE" id="PS00463">
    <property type="entry name" value="ZN2_CY6_FUNGAL_1"/>
    <property type="match status" value="1"/>
</dbReference>
<keyword evidence="2" id="KW-0539">Nucleus</keyword>
<dbReference type="GO" id="GO:0000981">
    <property type="term" value="F:DNA-binding transcription factor activity, RNA polymerase II-specific"/>
    <property type="evidence" value="ECO:0007669"/>
    <property type="project" value="InterPro"/>
</dbReference>
<dbReference type="Pfam" id="PF11951">
    <property type="entry name" value="Fungal_trans_2"/>
    <property type="match status" value="1"/>
</dbReference>
<feature type="region of interest" description="Disordered" evidence="3">
    <location>
        <begin position="217"/>
        <end position="265"/>
    </location>
</feature>
<dbReference type="GO" id="GO:0005634">
    <property type="term" value="C:nucleus"/>
    <property type="evidence" value="ECO:0007669"/>
    <property type="project" value="UniProtKB-SubCell"/>
</dbReference>
<evidence type="ECO:0000259" key="4">
    <source>
        <dbReference type="PROSITE" id="PS50048"/>
    </source>
</evidence>
<feature type="compositionally biased region" description="Basic and acidic residues" evidence="3">
    <location>
        <begin position="256"/>
        <end position="265"/>
    </location>
</feature>
<dbReference type="PANTHER" id="PTHR37534:SF40">
    <property type="entry name" value="ZN(2)-C6 FUNGAL-TYPE DOMAIN-CONTAINING PROTEIN"/>
    <property type="match status" value="1"/>
</dbReference>
<evidence type="ECO:0000256" key="1">
    <source>
        <dbReference type="ARBA" id="ARBA00004123"/>
    </source>
</evidence>
<dbReference type="PROSITE" id="PS50048">
    <property type="entry name" value="ZN2_CY6_FUNGAL_2"/>
    <property type="match status" value="1"/>
</dbReference>
<evidence type="ECO:0000313" key="6">
    <source>
        <dbReference type="Proteomes" id="UP001175261"/>
    </source>
</evidence>
<sequence>MSNALHKPKTRAAPALGADRPRRVRTGCLTCRERHLKCDEAIPDCQNCRRSHRVCKRGVKLNFLDIQLHQLAEIPPVESWKVDFKDESVDVASEYKDGASKYNVTKLCRDARQTIEQAGSFEPGGTRPSTMPLSAPTESVFLRGHQAGINKASDGWASPSRGADQRPLLSRTHYEPLAPERASPFGNHDTGFDSESWPWWSPSNDFDPVVAQIAKARAYEREQSSTTSNAPQATHESSLNGSPQFEGGAQLPATPPEDRKQCSRHTPREYLREVEEITFMEVFADEVGIWMDCFDTQQHFGQHVPFRALKTPMLLNALLACGALHLSMKDPDHRETASIYYDTATSQLLRNLQNPERNTEDCATAAVVLNVYEAMTDKPPHRMSHVAGARALIKECGWNAMSTGIGSACFWLNVGMEVLDCLATRLPTTWDPNSWGVDMNFGPEPHEQHIDMSREEVWVHRIFYIVANIANFRASTPHLQEMSPHAKQIERSTRLCEWQKMKRLCDRWNDACPRSMHPIGYLDASKSRSESYFPKIWLIKRPALLGRLLYHMGQCILAQTNPLEPAGSSEEMTMLQLHHAHQICGIVAHNRDRSMWTVAIRSIEISAPSLVDLQEQDESLRILDRMNTRGDKWLYDVAHRFREGWDRERARRDAQPIRSPVSEPNHRGDCDDHTMLMDFTTTPSGATAPRSGTIPRYPGVSVPRRLCSALSPLMSRDMMEALRSADFGHPEHPYKNWWQPASRTKSMVHYPEEFGGITERDLQSLSHGGP</sequence>
<dbReference type="SUPFAM" id="SSF57701">
    <property type="entry name" value="Zn2/Cys6 DNA-binding domain"/>
    <property type="match status" value="1"/>
</dbReference>
<dbReference type="Gene3D" id="4.10.240.10">
    <property type="entry name" value="Zn(2)-C6 fungal-type DNA-binding domain"/>
    <property type="match status" value="1"/>
</dbReference>
<evidence type="ECO:0000256" key="2">
    <source>
        <dbReference type="ARBA" id="ARBA00023242"/>
    </source>
</evidence>
<dbReference type="EMBL" id="JAPDFR010000006">
    <property type="protein sequence ID" value="KAK0385678.1"/>
    <property type="molecule type" value="Genomic_DNA"/>
</dbReference>
<dbReference type="PANTHER" id="PTHR37534">
    <property type="entry name" value="TRANSCRIPTIONAL ACTIVATOR PROTEIN UGA3"/>
    <property type="match status" value="1"/>
</dbReference>
<dbReference type="GO" id="GO:0000976">
    <property type="term" value="F:transcription cis-regulatory region binding"/>
    <property type="evidence" value="ECO:0007669"/>
    <property type="project" value="TreeGrafter"/>
</dbReference>
<dbReference type="Pfam" id="PF00172">
    <property type="entry name" value="Zn_clus"/>
    <property type="match status" value="1"/>
</dbReference>
<reference evidence="5" key="1">
    <citation type="submission" date="2022-10" db="EMBL/GenBank/DDBJ databases">
        <title>Determination and structural analysis of whole genome sequence of Sarocladium strictum F4-1.</title>
        <authorList>
            <person name="Hu L."/>
            <person name="Jiang Y."/>
        </authorList>
    </citation>
    <scope>NUCLEOTIDE SEQUENCE</scope>
    <source>
        <strain evidence="5">F4-1</strain>
    </source>
</reference>
<dbReference type="CDD" id="cd00067">
    <property type="entry name" value="GAL4"/>
    <property type="match status" value="1"/>
</dbReference>
<feature type="compositionally biased region" description="Polar residues" evidence="3">
    <location>
        <begin position="224"/>
        <end position="243"/>
    </location>
</feature>
<dbReference type="InterPro" id="IPR036864">
    <property type="entry name" value="Zn2-C6_fun-type_DNA-bd_sf"/>
</dbReference>
<dbReference type="SMART" id="SM00066">
    <property type="entry name" value="GAL4"/>
    <property type="match status" value="1"/>
</dbReference>
<dbReference type="InterPro" id="IPR001138">
    <property type="entry name" value="Zn2Cys6_DnaBD"/>
</dbReference>
<dbReference type="Proteomes" id="UP001175261">
    <property type="component" value="Unassembled WGS sequence"/>
</dbReference>
<accession>A0AA39GFD4</accession>
<name>A0AA39GFD4_SARSR</name>
<evidence type="ECO:0000313" key="5">
    <source>
        <dbReference type="EMBL" id="KAK0385678.1"/>
    </source>
</evidence>
<dbReference type="AlphaFoldDB" id="A0AA39GFD4"/>
<keyword evidence="6" id="KW-1185">Reference proteome</keyword>
<gene>
    <name evidence="5" type="ORF">NLU13_6855</name>
</gene>
<evidence type="ECO:0000256" key="3">
    <source>
        <dbReference type="SAM" id="MobiDB-lite"/>
    </source>
</evidence>
<protein>
    <recommendedName>
        <fullName evidence="4">Zn(2)-C6 fungal-type domain-containing protein</fullName>
    </recommendedName>
</protein>
<proteinExistence type="predicted"/>
<dbReference type="InterPro" id="IPR021858">
    <property type="entry name" value="Fun_TF"/>
</dbReference>
<dbReference type="GO" id="GO:0008270">
    <property type="term" value="F:zinc ion binding"/>
    <property type="evidence" value="ECO:0007669"/>
    <property type="project" value="InterPro"/>
</dbReference>
<dbReference type="CDD" id="cd12148">
    <property type="entry name" value="fungal_TF_MHR"/>
    <property type="match status" value="1"/>
</dbReference>
<organism evidence="5 6">
    <name type="scientific">Sarocladium strictum</name>
    <name type="common">Black bundle disease fungus</name>
    <name type="synonym">Acremonium strictum</name>
    <dbReference type="NCBI Taxonomy" id="5046"/>
    <lineage>
        <taxon>Eukaryota</taxon>
        <taxon>Fungi</taxon>
        <taxon>Dikarya</taxon>
        <taxon>Ascomycota</taxon>
        <taxon>Pezizomycotina</taxon>
        <taxon>Sordariomycetes</taxon>
        <taxon>Hypocreomycetidae</taxon>
        <taxon>Hypocreales</taxon>
        <taxon>Sarocladiaceae</taxon>
        <taxon>Sarocladium</taxon>
    </lineage>
</organism>
<dbReference type="GO" id="GO:0045944">
    <property type="term" value="P:positive regulation of transcription by RNA polymerase II"/>
    <property type="evidence" value="ECO:0007669"/>
    <property type="project" value="TreeGrafter"/>
</dbReference>